<keyword evidence="2" id="KW-1185">Reference proteome</keyword>
<gene>
    <name evidence="1" type="ORF">ILEXP_LOCUS1999</name>
</gene>
<sequence length="122" mass="14066">MGTKVEEDVNVNDYGDRNIEDTITSHVLRMNSYRRRDIDQLIEPMGALFDAIFMHRSPIHMNVVSTHTDKIDECGHQEEIQLLSEKVNHLKLISEQGVENDKLKEQMELGKSKRDAATQVDM</sequence>
<proteinExistence type="predicted"/>
<protein>
    <submittedName>
        <fullName evidence="1">Uncharacterized protein</fullName>
    </submittedName>
</protein>
<dbReference type="EMBL" id="CAUOFW020000690">
    <property type="protein sequence ID" value="CAK9135075.1"/>
    <property type="molecule type" value="Genomic_DNA"/>
</dbReference>
<evidence type="ECO:0000313" key="2">
    <source>
        <dbReference type="Proteomes" id="UP001642360"/>
    </source>
</evidence>
<accession>A0ABC8QUN0</accession>
<reference evidence="1 2" key="1">
    <citation type="submission" date="2024-02" db="EMBL/GenBank/DDBJ databases">
        <authorList>
            <person name="Vignale AGUSTIN F."/>
            <person name="Sosa J E."/>
            <person name="Modenutti C."/>
        </authorList>
    </citation>
    <scope>NUCLEOTIDE SEQUENCE [LARGE SCALE GENOMIC DNA]</scope>
</reference>
<name>A0ABC8QUN0_9AQUA</name>
<evidence type="ECO:0000313" key="1">
    <source>
        <dbReference type="EMBL" id="CAK9135075.1"/>
    </source>
</evidence>
<organism evidence="1 2">
    <name type="scientific">Ilex paraguariensis</name>
    <name type="common">yerba mate</name>
    <dbReference type="NCBI Taxonomy" id="185542"/>
    <lineage>
        <taxon>Eukaryota</taxon>
        <taxon>Viridiplantae</taxon>
        <taxon>Streptophyta</taxon>
        <taxon>Embryophyta</taxon>
        <taxon>Tracheophyta</taxon>
        <taxon>Spermatophyta</taxon>
        <taxon>Magnoliopsida</taxon>
        <taxon>eudicotyledons</taxon>
        <taxon>Gunneridae</taxon>
        <taxon>Pentapetalae</taxon>
        <taxon>asterids</taxon>
        <taxon>campanulids</taxon>
        <taxon>Aquifoliales</taxon>
        <taxon>Aquifoliaceae</taxon>
        <taxon>Ilex</taxon>
    </lineage>
</organism>
<dbReference type="AlphaFoldDB" id="A0ABC8QUN0"/>
<dbReference type="Proteomes" id="UP001642360">
    <property type="component" value="Unassembled WGS sequence"/>
</dbReference>
<comment type="caution">
    <text evidence="1">The sequence shown here is derived from an EMBL/GenBank/DDBJ whole genome shotgun (WGS) entry which is preliminary data.</text>
</comment>